<comment type="subcellular location">
    <subcellularLocation>
        <location evidence="1">Membrane</location>
        <topology evidence="1">Multi-pass membrane protein</topology>
    </subcellularLocation>
</comment>
<feature type="transmembrane region" description="Helical" evidence="6">
    <location>
        <begin position="90"/>
        <end position="108"/>
    </location>
</feature>
<dbReference type="EMBL" id="AJWK01010483">
    <property type="status" value="NOT_ANNOTATED_CDS"/>
    <property type="molecule type" value="Genomic_DNA"/>
</dbReference>
<feature type="transmembrane region" description="Helical" evidence="6">
    <location>
        <begin position="405"/>
        <end position="423"/>
    </location>
</feature>
<keyword evidence="4 6" id="KW-1133">Transmembrane helix</keyword>
<dbReference type="SUPFAM" id="SSF103473">
    <property type="entry name" value="MFS general substrate transporter"/>
    <property type="match status" value="1"/>
</dbReference>
<feature type="transmembrane region" description="Helical" evidence="6">
    <location>
        <begin position="63"/>
        <end position="83"/>
    </location>
</feature>
<feature type="transmembrane region" description="Helical" evidence="6">
    <location>
        <begin position="366"/>
        <end position="393"/>
    </location>
</feature>
<protein>
    <submittedName>
        <fullName evidence="7">Uncharacterized protein</fullName>
    </submittedName>
</protein>
<feature type="transmembrane region" description="Helical" evidence="6">
    <location>
        <begin position="114"/>
        <end position="130"/>
    </location>
</feature>
<dbReference type="AlphaFoldDB" id="A0A1B0ETI9"/>
<organism evidence="7 8">
    <name type="scientific">Lutzomyia longipalpis</name>
    <name type="common">Sand fly</name>
    <dbReference type="NCBI Taxonomy" id="7200"/>
    <lineage>
        <taxon>Eukaryota</taxon>
        <taxon>Metazoa</taxon>
        <taxon>Ecdysozoa</taxon>
        <taxon>Arthropoda</taxon>
        <taxon>Hexapoda</taxon>
        <taxon>Insecta</taxon>
        <taxon>Pterygota</taxon>
        <taxon>Neoptera</taxon>
        <taxon>Endopterygota</taxon>
        <taxon>Diptera</taxon>
        <taxon>Nematocera</taxon>
        <taxon>Psychodoidea</taxon>
        <taxon>Psychodidae</taxon>
        <taxon>Lutzomyia</taxon>
        <taxon>Lutzomyia</taxon>
    </lineage>
</organism>
<dbReference type="Pfam" id="PF05978">
    <property type="entry name" value="UNC-93"/>
    <property type="match status" value="1"/>
</dbReference>
<proteinExistence type="inferred from homology"/>
<feature type="transmembrane region" description="Helical" evidence="6">
    <location>
        <begin position="429"/>
        <end position="446"/>
    </location>
</feature>
<feature type="transmembrane region" description="Helical" evidence="6">
    <location>
        <begin position="221"/>
        <end position="243"/>
    </location>
</feature>
<dbReference type="GO" id="GO:0055120">
    <property type="term" value="C:striated muscle dense body"/>
    <property type="evidence" value="ECO:0007669"/>
    <property type="project" value="TreeGrafter"/>
</dbReference>
<dbReference type="InterPro" id="IPR051951">
    <property type="entry name" value="UNC-93_regulatory"/>
</dbReference>
<keyword evidence="3 6" id="KW-0812">Transmembrane</keyword>
<feature type="transmembrane region" description="Helical" evidence="6">
    <location>
        <begin position="310"/>
        <end position="331"/>
    </location>
</feature>
<evidence type="ECO:0000313" key="7">
    <source>
        <dbReference type="EnsemblMetazoa" id="LLOJ003269-PA"/>
    </source>
</evidence>
<comment type="similarity">
    <text evidence="2">Belongs to the unc-93 family.</text>
</comment>
<dbReference type="Gene3D" id="1.20.1250.20">
    <property type="entry name" value="MFS general substrate transporter like domains"/>
    <property type="match status" value="1"/>
</dbReference>
<dbReference type="GO" id="GO:0043266">
    <property type="term" value="P:regulation of potassium ion transport"/>
    <property type="evidence" value="ECO:0007669"/>
    <property type="project" value="TreeGrafter"/>
</dbReference>
<sequence>MTISVGNVVENALPDSANDVGKWRILKNIAIISVAFLLQFTAFQGTGNLQSSINADGGLGTMSLSAVFGAIIISCIFIPTLAIKKLTTKWTLCCSMLCYVPYLAAQFYPRIYTLIPAGCLAGLGAAPMWASQSTYLAQVAHVYARITNQSIEAIIVRFFGIFYLCWDSAELWGNLISSLILSPPPTQSSNATEDYSLCGANFCAANLKEIPNLQRPADREIFLIMGIYLACIFLAVILLACFLDPLTMYGEQKGGEVSIAKLLQASFKQFCKTNQLLMIPLTISVGIEQAILAADLTQAFISCTLGIDEIGFILVSFGIFDGFCSVLFGFLTKRHGRIRILVIGLSAMFGSYFVMLFWHPTPHERWMFFVVCGLYALADAIMQTQLNGIYGAIFAQNKEAAFSNYRLWESIGFLMTYALSTTLCARFKLIGALGVLAVGVAGWTVVECREKYSKVNRAT</sequence>
<evidence type="ECO:0000256" key="6">
    <source>
        <dbReference type="SAM" id="Phobius"/>
    </source>
</evidence>
<dbReference type="VEuPathDB" id="VectorBase:LLONM1_007932"/>
<feature type="transmembrane region" description="Helical" evidence="6">
    <location>
        <begin position="25"/>
        <end position="43"/>
    </location>
</feature>
<feature type="transmembrane region" description="Helical" evidence="6">
    <location>
        <begin position="338"/>
        <end position="360"/>
    </location>
</feature>
<keyword evidence="8" id="KW-1185">Reference proteome</keyword>
<evidence type="ECO:0000256" key="5">
    <source>
        <dbReference type="ARBA" id="ARBA00023136"/>
    </source>
</evidence>
<dbReference type="InterPro" id="IPR010291">
    <property type="entry name" value="Ion_channel_UNC-93"/>
</dbReference>
<evidence type="ECO:0000256" key="1">
    <source>
        <dbReference type="ARBA" id="ARBA00004141"/>
    </source>
</evidence>
<keyword evidence="5 6" id="KW-0472">Membrane</keyword>
<name>A0A1B0ETI9_LUTLO</name>
<reference evidence="7" key="1">
    <citation type="submission" date="2020-05" db="UniProtKB">
        <authorList>
            <consortium name="EnsemblMetazoa"/>
        </authorList>
    </citation>
    <scope>IDENTIFICATION</scope>
    <source>
        <strain evidence="7">Jacobina</strain>
    </source>
</reference>
<feature type="transmembrane region" description="Helical" evidence="6">
    <location>
        <begin position="276"/>
        <end position="294"/>
    </location>
</feature>
<dbReference type="VEuPathDB" id="VectorBase:LLOJ003269"/>
<evidence type="ECO:0000256" key="4">
    <source>
        <dbReference type="ARBA" id="ARBA00022989"/>
    </source>
</evidence>
<evidence type="ECO:0000313" key="8">
    <source>
        <dbReference type="Proteomes" id="UP000092461"/>
    </source>
</evidence>
<evidence type="ECO:0000256" key="2">
    <source>
        <dbReference type="ARBA" id="ARBA00009172"/>
    </source>
</evidence>
<dbReference type="EnsemblMetazoa" id="LLOJ003269-RA">
    <property type="protein sequence ID" value="LLOJ003269-PA"/>
    <property type="gene ID" value="LLOJ003269"/>
</dbReference>
<evidence type="ECO:0000256" key="3">
    <source>
        <dbReference type="ARBA" id="ARBA00022692"/>
    </source>
</evidence>
<dbReference type="Proteomes" id="UP000092461">
    <property type="component" value="Unassembled WGS sequence"/>
</dbReference>
<dbReference type="PANTHER" id="PTHR19444">
    <property type="entry name" value="UNC-93 RELATED"/>
    <property type="match status" value="1"/>
</dbReference>
<dbReference type="PANTHER" id="PTHR19444:SF13">
    <property type="entry name" value="PROTEIN UNC-93 HOMOLOG A"/>
    <property type="match status" value="1"/>
</dbReference>
<dbReference type="InterPro" id="IPR036259">
    <property type="entry name" value="MFS_trans_sf"/>
</dbReference>
<feature type="transmembrane region" description="Helical" evidence="6">
    <location>
        <begin position="151"/>
        <end position="169"/>
    </location>
</feature>
<dbReference type="GO" id="GO:0005886">
    <property type="term" value="C:plasma membrane"/>
    <property type="evidence" value="ECO:0007669"/>
    <property type="project" value="TreeGrafter"/>
</dbReference>
<dbReference type="GO" id="GO:0006937">
    <property type="term" value="P:regulation of muscle contraction"/>
    <property type="evidence" value="ECO:0007669"/>
    <property type="project" value="TreeGrafter"/>
</dbReference>
<dbReference type="GO" id="GO:0015459">
    <property type="term" value="F:potassium channel regulator activity"/>
    <property type="evidence" value="ECO:0007669"/>
    <property type="project" value="TreeGrafter"/>
</dbReference>
<accession>A0A1B0ETI9</accession>